<evidence type="ECO:0000313" key="2">
    <source>
        <dbReference type="EMBL" id="SDL45308.1"/>
    </source>
</evidence>
<dbReference type="PANTHER" id="PTHR32060">
    <property type="entry name" value="TAIL-SPECIFIC PROTEASE"/>
    <property type="match status" value="1"/>
</dbReference>
<dbReference type="OrthoDB" id="5379939at2"/>
<dbReference type="GO" id="GO:0030288">
    <property type="term" value="C:outer membrane-bounded periplasmic space"/>
    <property type="evidence" value="ECO:0007669"/>
    <property type="project" value="TreeGrafter"/>
</dbReference>
<dbReference type="GO" id="GO:0004175">
    <property type="term" value="F:endopeptidase activity"/>
    <property type="evidence" value="ECO:0007669"/>
    <property type="project" value="TreeGrafter"/>
</dbReference>
<dbReference type="RefSeq" id="WP_089885571.1">
    <property type="nucleotide sequence ID" value="NZ_FNGV01000001.1"/>
</dbReference>
<name>A0A1G9K6C5_9FLAO</name>
<dbReference type="Gene3D" id="3.30.750.44">
    <property type="match status" value="1"/>
</dbReference>
<dbReference type="STRING" id="192904.SAMN04488514_101863"/>
<dbReference type="GO" id="GO:0006508">
    <property type="term" value="P:proteolysis"/>
    <property type="evidence" value="ECO:0007669"/>
    <property type="project" value="InterPro"/>
</dbReference>
<accession>A0A1G9K6C5</accession>
<evidence type="ECO:0000313" key="3">
    <source>
        <dbReference type="Proteomes" id="UP000199440"/>
    </source>
</evidence>
<dbReference type="InterPro" id="IPR029045">
    <property type="entry name" value="ClpP/crotonase-like_dom_sf"/>
</dbReference>
<proteinExistence type="predicted"/>
<dbReference type="PANTHER" id="PTHR32060:SF30">
    <property type="entry name" value="CARBOXY-TERMINAL PROCESSING PROTEASE CTPA"/>
    <property type="match status" value="1"/>
</dbReference>
<keyword evidence="3" id="KW-1185">Reference proteome</keyword>
<dbReference type="GO" id="GO:0007165">
    <property type="term" value="P:signal transduction"/>
    <property type="evidence" value="ECO:0007669"/>
    <property type="project" value="TreeGrafter"/>
</dbReference>
<evidence type="ECO:0000259" key="1">
    <source>
        <dbReference type="SMART" id="SM00245"/>
    </source>
</evidence>
<dbReference type="SUPFAM" id="SSF52096">
    <property type="entry name" value="ClpP/crotonase"/>
    <property type="match status" value="1"/>
</dbReference>
<dbReference type="GO" id="GO:0008236">
    <property type="term" value="F:serine-type peptidase activity"/>
    <property type="evidence" value="ECO:0007669"/>
    <property type="project" value="InterPro"/>
</dbReference>
<dbReference type="EMBL" id="FNGV01000001">
    <property type="protein sequence ID" value="SDL45308.1"/>
    <property type="molecule type" value="Genomic_DNA"/>
</dbReference>
<gene>
    <name evidence="2" type="ORF">SAMN04488514_101863</name>
</gene>
<dbReference type="AlphaFoldDB" id="A0A1G9K6C5"/>
<dbReference type="SMART" id="SM00245">
    <property type="entry name" value="TSPc"/>
    <property type="match status" value="1"/>
</dbReference>
<dbReference type="Gene3D" id="3.90.226.10">
    <property type="entry name" value="2-enoyl-CoA Hydratase, Chain A, domain 1"/>
    <property type="match status" value="1"/>
</dbReference>
<dbReference type="InterPro" id="IPR005151">
    <property type="entry name" value="Tail-specific_protease"/>
</dbReference>
<dbReference type="Proteomes" id="UP000199440">
    <property type="component" value="Unassembled WGS sequence"/>
</dbReference>
<organism evidence="2 3">
    <name type="scientific">Kriegella aquimaris</name>
    <dbReference type="NCBI Taxonomy" id="192904"/>
    <lineage>
        <taxon>Bacteria</taxon>
        <taxon>Pseudomonadati</taxon>
        <taxon>Bacteroidota</taxon>
        <taxon>Flavobacteriia</taxon>
        <taxon>Flavobacteriales</taxon>
        <taxon>Flavobacteriaceae</taxon>
        <taxon>Kriegella</taxon>
    </lineage>
</organism>
<protein>
    <submittedName>
        <fullName evidence="2">Peptidase family S41</fullName>
    </submittedName>
</protein>
<feature type="domain" description="Tail specific protease" evidence="1">
    <location>
        <begin position="531"/>
        <end position="727"/>
    </location>
</feature>
<dbReference type="Pfam" id="PF03572">
    <property type="entry name" value="Peptidase_S41"/>
    <property type="match status" value="1"/>
</dbReference>
<sequence>MRFKIGYILLLLFISCSEKNNSSDRQQKIENLQAFASVYGYVKYFHPSDGVSEIDWTSFAIYGANLVEKCESKEELINTLNTLFKPIAPSINFSTTKSDKYNLTTITPKNTEGFKPTFWQHSGVGIGMDPQLRTPYQSSRVNGIINKDYSFVVSKLTLKIDPVRYIGRKVKYTAWAKNGDLHSEKGYLRFVLEKLDGTSDLNKEAVVGEQWKQYEIITDIDSYTTSIQVGAALSGKGSILYDLPQLFYENNGNWIEVPLSNQDFETETSFSDYKPEKWHFEGVGYTCSLTNSDSHQGNKSVVLKYTGVIEKERGQQIFENHPKFGELIEKEITKGIYFQVPLVLYSNEGGTYPKSDSGSLLKLKNDLKEVQQEATDLPVRWGNVINTYNVFQHFYPYFDVVDVDWPEELQKALSRSFTDASAKDHLVTLEKFTSPLKDGHINVTYKRNSGWSTPPITWKWIENKLVITNVLDSEIPLVVGDIVTEINGKNTKEYFEEINSRISAGTEGWLNHKAEQLSLLGEKDAELIITVNGQDIKLIRNSYPYSSPTRMADHEKINDSVYYLNLNSIAMEDIEKLIPELAKSKSIICDLRVYPNGNHGFISYLLKENDTVSSWMKIPQSIYPDRKKVSYQNANWMLPSKKPYLGDKQIIFITKGTAMSYAESYMGYIRGYNLGTIIGQPTAGTNGNINLLQLSEGFSIRWTGMKVEKHDGSQLHGIGFLPDIYVNKSIEGVKSGKDEFLEKAIELTEKRITTKPEQNFLD</sequence>
<reference evidence="2 3" key="1">
    <citation type="submission" date="2016-10" db="EMBL/GenBank/DDBJ databases">
        <authorList>
            <person name="de Groot N.N."/>
        </authorList>
    </citation>
    <scope>NUCLEOTIDE SEQUENCE [LARGE SCALE GENOMIC DNA]</scope>
    <source>
        <strain evidence="2 3">DSM 19886</strain>
    </source>
</reference>
<dbReference type="PROSITE" id="PS51257">
    <property type="entry name" value="PROKAR_LIPOPROTEIN"/>
    <property type="match status" value="1"/>
</dbReference>